<evidence type="ECO:0000313" key="1">
    <source>
        <dbReference type="EMBL" id="KXI30656.1"/>
    </source>
</evidence>
<dbReference type="GO" id="GO:0004497">
    <property type="term" value="F:monooxygenase activity"/>
    <property type="evidence" value="ECO:0007669"/>
    <property type="project" value="InterPro"/>
</dbReference>
<comment type="caution">
    <text evidence="1">The sequence shown here is derived from an EMBL/GenBank/DDBJ whole genome shotgun (WGS) entry which is preliminary data.</text>
</comment>
<feature type="non-terminal residue" evidence="1">
    <location>
        <position position="401"/>
    </location>
</feature>
<dbReference type="STRING" id="1799789.AX660_04270"/>
<dbReference type="RefSeq" id="WP_068371386.1">
    <property type="nucleotide sequence ID" value="NZ_LSNE01000002.1"/>
</dbReference>
<dbReference type="InterPro" id="IPR006905">
    <property type="entry name" value="Flavin_halogenase"/>
</dbReference>
<sequence length="401" mass="45007">MKICIVGGGTAGWMAANLFAKKWADKNIEITLLESPEVGIVGVGEGSTPTLKRFFQMLDIAESEWMPQCNATYKVNIRFAGWSPQSGIASYSHPFISQLDTFTQRALFVNCRTRRLGLATHTNPEDFLINGVLAQHNAGPLTPKNFPFRMEYGYHFDSHLLGEFLATLAKKCGVVHKQSKVVTVTKQANGDIASLITSEQQELAADWFVDCSGFASVLMQQHLGVKFNSYKDNLFNDSAVVMPSKIDAVIPVETKATAIKNGWCWKIPLTNRYGNGYVYSSDFINTEQAELEFRQHLNALDDPQACRHLKMKVGSLETHWQNNCIALGLSQGFIEPLEATALHLVQICTELFMDKFAAGGFSRLHQADYNLAAKERFERVRDYIVAHYKLNTRDDSDYWRG</sequence>
<organism evidence="1 2">
    <name type="scientific">Paraglaciecola hydrolytica</name>
    <dbReference type="NCBI Taxonomy" id="1799789"/>
    <lineage>
        <taxon>Bacteria</taxon>
        <taxon>Pseudomonadati</taxon>
        <taxon>Pseudomonadota</taxon>
        <taxon>Gammaproteobacteria</taxon>
        <taxon>Alteromonadales</taxon>
        <taxon>Alteromonadaceae</taxon>
        <taxon>Paraglaciecola</taxon>
    </lineage>
</organism>
<dbReference type="PANTHER" id="PTHR43747">
    <property type="entry name" value="FAD-BINDING PROTEIN"/>
    <property type="match status" value="1"/>
</dbReference>
<dbReference type="InterPro" id="IPR036188">
    <property type="entry name" value="FAD/NAD-bd_sf"/>
</dbReference>
<proteinExistence type="predicted"/>
<gene>
    <name evidence="1" type="ORF">AX660_04270</name>
</gene>
<reference evidence="2" key="1">
    <citation type="submission" date="2016-02" db="EMBL/GenBank/DDBJ databases">
        <authorList>
            <person name="Schultz-Johansen M."/>
            <person name="Glaring M.A."/>
            <person name="Bech P.K."/>
            <person name="Stougaard P."/>
        </authorList>
    </citation>
    <scope>NUCLEOTIDE SEQUENCE [LARGE SCALE GENOMIC DNA]</scope>
    <source>
        <strain evidence="2">S66</strain>
    </source>
</reference>
<protein>
    <submittedName>
        <fullName evidence="1">Tryptophan halogenase</fullName>
    </submittedName>
</protein>
<evidence type="ECO:0000313" key="2">
    <source>
        <dbReference type="Proteomes" id="UP000070299"/>
    </source>
</evidence>
<dbReference type="EMBL" id="LSNE01000002">
    <property type="protein sequence ID" value="KXI30656.1"/>
    <property type="molecule type" value="Genomic_DNA"/>
</dbReference>
<dbReference type="InterPro" id="IPR050816">
    <property type="entry name" value="Flavin-dep_Halogenase_NPB"/>
</dbReference>
<accession>A0A136A606</accession>
<dbReference type="Proteomes" id="UP000070299">
    <property type="component" value="Unassembled WGS sequence"/>
</dbReference>
<dbReference type="Pfam" id="PF04820">
    <property type="entry name" value="Trp_halogenase"/>
    <property type="match status" value="1"/>
</dbReference>
<dbReference type="PANTHER" id="PTHR43747:SF4">
    <property type="entry name" value="FLAVIN-DEPENDENT TRYPTOPHAN HALOGENASE"/>
    <property type="match status" value="1"/>
</dbReference>
<keyword evidence="2" id="KW-1185">Reference proteome</keyword>
<dbReference type="OrthoDB" id="7178350at2"/>
<name>A0A136A606_9ALTE</name>
<dbReference type="SUPFAM" id="SSF51905">
    <property type="entry name" value="FAD/NAD(P)-binding domain"/>
    <property type="match status" value="1"/>
</dbReference>
<dbReference type="AlphaFoldDB" id="A0A136A606"/>
<dbReference type="Gene3D" id="3.50.50.60">
    <property type="entry name" value="FAD/NAD(P)-binding domain"/>
    <property type="match status" value="1"/>
</dbReference>